<gene>
    <name evidence="1" type="ORF">I314_06283</name>
</gene>
<keyword evidence="2" id="KW-1185">Reference proteome</keyword>
<dbReference type="Proteomes" id="UP000053800">
    <property type="component" value="Unassembled WGS sequence"/>
</dbReference>
<protein>
    <submittedName>
        <fullName evidence="1">Uncharacterized protein</fullName>
    </submittedName>
</protein>
<proteinExistence type="predicted"/>
<sequence>MDQNFGALPDSGRMINPALGGGSLLDMSAYPSVRAMSSSTAMLSILIKTSRCSSPIKQFTLALEWT</sequence>
<evidence type="ECO:0000313" key="2">
    <source>
        <dbReference type="Proteomes" id="UP000053800"/>
    </source>
</evidence>
<evidence type="ECO:0000313" key="1">
    <source>
        <dbReference type="EMBL" id="KIR57779.1"/>
    </source>
</evidence>
<name>A0ABR5B2G4_CRYGA</name>
<accession>A0ABR5B2G4</accession>
<reference evidence="1 2" key="1">
    <citation type="submission" date="2015-01" db="EMBL/GenBank/DDBJ databases">
        <title>The Genome Sequence of Cryptococcus gattii CA1873.</title>
        <authorList>
            <consortium name="The Broad Institute Genomics Platform"/>
            <person name="Cuomo C."/>
            <person name="Litvintseva A."/>
            <person name="Chen Y."/>
            <person name="Heitman J."/>
            <person name="Sun S."/>
            <person name="Springer D."/>
            <person name="Dromer F."/>
            <person name="Young S."/>
            <person name="Zeng Q."/>
            <person name="Gargeya S."/>
            <person name="Abouelleil A."/>
            <person name="Alvarado L."/>
            <person name="Chapman S.B."/>
            <person name="Gainer-Dewar J."/>
            <person name="Goldberg J."/>
            <person name="Griggs A."/>
            <person name="Gujja S."/>
            <person name="Hansen M."/>
            <person name="Howarth C."/>
            <person name="Imamovic A."/>
            <person name="Larimer J."/>
            <person name="Murphy C."/>
            <person name="Naylor J."/>
            <person name="Pearson M."/>
            <person name="Priest M."/>
            <person name="Roberts A."/>
            <person name="Saif S."/>
            <person name="Shea T."/>
            <person name="Sykes S."/>
            <person name="Wortman J."/>
            <person name="Nusbaum C."/>
            <person name="Birren B."/>
        </authorList>
    </citation>
    <scope>NUCLEOTIDE SEQUENCE [LARGE SCALE GENOMIC DNA]</scope>
    <source>
        <strain evidence="1 2">CA1873</strain>
    </source>
</reference>
<dbReference type="EMBL" id="KN848909">
    <property type="protein sequence ID" value="KIR57779.1"/>
    <property type="molecule type" value="Genomic_DNA"/>
</dbReference>
<organism evidence="1 2">
    <name type="scientific">Cryptococcus bacillisporus CA1873</name>
    <dbReference type="NCBI Taxonomy" id="1296111"/>
    <lineage>
        <taxon>Eukaryota</taxon>
        <taxon>Fungi</taxon>
        <taxon>Dikarya</taxon>
        <taxon>Basidiomycota</taxon>
        <taxon>Agaricomycotina</taxon>
        <taxon>Tremellomycetes</taxon>
        <taxon>Tremellales</taxon>
        <taxon>Cryptococcaceae</taxon>
        <taxon>Cryptococcus</taxon>
        <taxon>Cryptococcus gattii species complex</taxon>
    </lineage>
</organism>